<evidence type="ECO:0000259" key="3">
    <source>
        <dbReference type="Pfam" id="PF05065"/>
    </source>
</evidence>
<dbReference type="NCBIfam" id="TIGR01554">
    <property type="entry name" value="major_cap_HK97"/>
    <property type="match status" value="1"/>
</dbReference>
<dbReference type="Pfam" id="PF05065">
    <property type="entry name" value="Phage_capsid"/>
    <property type="match status" value="1"/>
</dbReference>
<proteinExistence type="predicted"/>
<evidence type="ECO:0000256" key="2">
    <source>
        <dbReference type="SAM" id="MobiDB-lite"/>
    </source>
</evidence>
<protein>
    <submittedName>
        <fullName evidence="4">Phage major capsid protein</fullName>
    </submittedName>
</protein>
<reference evidence="4 5" key="1">
    <citation type="submission" date="2019-10" db="EMBL/GenBank/DDBJ databases">
        <title>Description of Paenibacillus humi sp. nov.</title>
        <authorList>
            <person name="Carlier A."/>
            <person name="Qi S."/>
        </authorList>
    </citation>
    <scope>NUCLEOTIDE SEQUENCE [LARGE SCALE GENOMIC DNA]</scope>
    <source>
        <strain evidence="4 5">LMG 31461</strain>
    </source>
</reference>
<accession>A0ABX1X526</accession>
<dbReference type="SUPFAM" id="SSF56563">
    <property type="entry name" value="Major capsid protein gp5"/>
    <property type="match status" value="1"/>
</dbReference>
<gene>
    <name evidence="4" type="ORF">GC096_03815</name>
</gene>
<sequence length="559" mass="59765">MSLRQIMLAKKIQQRKSALAEIVEQEKGFKTRSAELEAAVEEAQTDEEIAVVEESIGILDTEMSELDAQKVTLESEIAELEKELEQLNSQAPNNVTTPVPVPTPDTRSQQQTGGESRMIGFFRGINFEQRSALVARSEVKDFLNQVRELGKVSQTRAVTGADLTIPDVMLSLIRDNLHRYSKLINRINLRPLKGTARQTISGAIPEGVWTEACANLNELAIAFSQIEVDGYKVGGFIPICNATLEDSDMNLAAEILDAISQAIGIAVDKAILYGTGKKMPLGIAKRLAQTSQPSDWGAKSPTWTDLHTSNLLKINPSGMTAESFFSTLMLNLSVARANYSNGSKFWAMNTQTHALLMSKMVVFNAAGALVASMNQTMPLVSGDIEILDFIPDGDIIGGYGSLYLLAERAGIQLAQSEHVRFIEDQTVFKGTARYDGKAVFGEGFVIVNISNANPTTSVAFAPDTANPSDAYLSALTVGGKTLSPAFSSTVENYTVATTDATNTLTATASKTGATVTILNGATPVASGAAATWSAGANTVTITVTNGTTVKVYTVTVTKS</sequence>
<organism evidence="4 5">
    <name type="scientific">Paenibacillus plantarum</name>
    <dbReference type="NCBI Taxonomy" id="2654975"/>
    <lineage>
        <taxon>Bacteria</taxon>
        <taxon>Bacillati</taxon>
        <taxon>Bacillota</taxon>
        <taxon>Bacilli</taxon>
        <taxon>Bacillales</taxon>
        <taxon>Paenibacillaceae</taxon>
        <taxon>Paenibacillus</taxon>
    </lineage>
</organism>
<dbReference type="InterPro" id="IPR054612">
    <property type="entry name" value="Phage_capsid-like_C"/>
</dbReference>
<dbReference type="EMBL" id="WHNY01000009">
    <property type="protein sequence ID" value="NOU63173.1"/>
    <property type="molecule type" value="Genomic_DNA"/>
</dbReference>
<comment type="subcellular location">
    <subcellularLocation>
        <location evidence="1">Virion</location>
    </subcellularLocation>
</comment>
<feature type="domain" description="Phage capsid-like C-terminal" evidence="3">
    <location>
        <begin position="163"/>
        <end position="448"/>
    </location>
</feature>
<evidence type="ECO:0000256" key="1">
    <source>
        <dbReference type="ARBA" id="ARBA00004328"/>
    </source>
</evidence>
<evidence type="ECO:0000313" key="4">
    <source>
        <dbReference type="EMBL" id="NOU63173.1"/>
    </source>
</evidence>
<evidence type="ECO:0000313" key="5">
    <source>
        <dbReference type="Proteomes" id="UP000653578"/>
    </source>
</evidence>
<name>A0ABX1X526_9BACL</name>
<comment type="caution">
    <text evidence="4">The sequence shown here is derived from an EMBL/GenBank/DDBJ whole genome shotgun (WGS) entry which is preliminary data.</text>
</comment>
<dbReference type="RefSeq" id="WP_171628980.1">
    <property type="nucleotide sequence ID" value="NZ_WHNY01000009.1"/>
</dbReference>
<feature type="compositionally biased region" description="Polar residues" evidence="2">
    <location>
        <begin position="105"/>
        <end position="114"/>
    </location>
</feature>
<feature type="region of interest" description="Disordered" evidence="2">
    <location>
        <begin position="91"/>
        <end position="114"/>
    </location>
</feature>
<keyword evidence="5" id="KW-1185">Reference proteome</keyword>
<dbReference type="InterPro" id="IPR024455">
    <property type="entry name" value="Phage_capsid"/>
</dbReference>
<dbReference type="Proteomes" id="UP000653578">
    <property type="component" value="Unassembled WGS sequence"/>
</dbReference>